<dbReference type="OrthoDB" id="2125469at2759"/>
<dbReference type="GO" id="GO:0004099">
    <property type="term" value="F:chitin deacetylase activity"/>
    <property type="evidence" value="ECO:0007669"/>
    <property type="project" value="UniProtKB-EC"/>
</dbReference>
<keyword evidence="12" id="KW-1185">Reference proteome</keyword>
<dbReference type="PANTHER" id="PTHR10587:SF133">
    <property type="entry name" value="CHITIN DEACETYLASE 1-RELATED"/>
    <property type="match status" value="1"/>
</dbReference>
<dbReference type="GO" id="GO:0006032">
    <property type="term" value="P:chitin catabolic process"/>
    <property type="evidence" value="ECO:0007669"/>
    <property type="project" value="UniProtKB-KW"/>
</dbReference>
<feature type="compositionally biased region" description="Low complexity" evidence="8">
    <location>
        <begin position="120"/>
        <end position="131"/>
    </location>
</feature>
<dbReference type="AlphaFoldDB" id="A0A8J5UKJ2"/>
<keyword evidence="4" id="KW-0624">Polysaccharide degradation</keyword>
<reference evidence="11 12" key="1">
    <citation type="journal article" date="2021" name="DNA Res.">
        <title>Genome analysis of Candida subhashii reveals its hybrid nature and dual mitochondrial genome conformations.</title>
        <authorList>
            <person name="Mixao V."/>
            <person name="Hegedusova E."/>
            <person name="Saus E."/>
            <person name="Pryszcz L.P."/>
            <person name="Cillingova A."/>
            <person name="Nosek J."/>
            <person name="Gabaldon T."/>
        </authorList>
    </citation>
    <scope>NUCLEOTIDE SEQUENCE [LARGE SCALE GENOMIC DNA]</scope>
    <source>
        <strain evidence="11 12">CBS 10753</strain>
    </source>
</reference>
<evidence type="ECO:0000313" key="11">
    <source>
        <dbReference type="EMBL" id="KAG7662056.1"/>
    </source>
</evidence>
<evidence type="ECO:0000256" key="7">
    <source>
        <dbReference type="ARBA" id="ARBA00048494"/>
    </source>
</evidence>
<feature type="compositionally biased region" description="Low complexity" evidence="8">
    <location>
        <begin position="78"/>
        <end position="90"/>
    </location>
</feature>
<comment type="catalytic activity">
    <reaction evidence="7">
        <text>[(1-&gt;4)-N-acetyl-beta-D-glucosaminyl](n) + n H2O = chitosan + n acetate</text>
        <dbReference type="Rhea" id="RHEA:10464"/>
        <dbReference type="Rhea" id="RHEA-COMP:9593"/>
        <dbReference type="Rhea" id="RHEA-COMP:9597"/>
        <dbReference type="ChEBI" id="CHEBI:15377"/>
        <dbReference type="ChEBI" id="CHEBI:17029"/>
        <dbReference type="ChEBI" id="CHEBI:30089"/>
        <dbReference type="ChEBI" id="CHEBI:57704"/>
        <dbReference type="EC" id="3.5.1.41"/>
    </reaction>
    <physiologicalReaction direction="left-to-right" evidence="7">
        <dbReference type="Rhea" id="RHEA:10465"/>
    </physiologicalReaction>
</comment>
<dbReference type="Proteomes" id="UP000694255">
    <property type="component" value="Unassembled WGS sequence"/>
</dbReference>
<dbReference type="EC" id="3.5.1.41" evidence="6"/>
<sequence length="411" mass="46217">MLSRLILFLLAVAITFSTPAPPSKRITSKLVPFKSPLFQNRDGSQVHGKPPNELHPSKTPQATPRRQRSPINLPGRQKTPPTAAPSKGAKAPPPATKPGQKIQPAPQQRQKVPKNPQASQPGQQPGPKKPGSTSKVNYYYEPLPFPEWLSEFTGLYEWPGVDPPYIPLDFINFYDIPDIPLHDQAECQAPMLRSPLSCSFDCYNCVEFDDVYTCPQLSQTFDDGPSPSTLKLLDKFGSTKTTLFTLGVNIVRFPEIYRESHYRGHIMGSHTWSHKFLPSLSNPEIIAQIQWSIWAMNATAGHLPKWFRPPYGGIDNRIRAILRQFGMQAVLWDFDTFDWKMLDSSNNRNEGDIYHDVRKFKEKNGGKGLILEHDAIERTVDVGMEIHDILGGEGLTVPECVGGLDYIKTFQ</sequence>
<dbReference type="EMBL" id="JAGSYN010000185">
    <property type="protein sequence ID" value="KAG7662056.1"/>
    <property type="molecule type" value="Genomic_DNA"/>
</dbReference>
<evidence type="ECO:0000259" key="10">
    <source>
        <dbReference type="PROSITE" id="PS51677"/>
    </source>
</evidence>
<dbReference type="PROSITE" id="PS51677">
    <property type="entry name" value="NODB"/>
    <property type="match status" value="1"/>
</dbReference>
<evidence type="ECO:0000256" key="3">
    <source>
        <dbReference type="ARBA" id="ARBA00022801"/>
    </source>
</evidence>
<dbReference type="GO" id="GO:0046872">
    <property type="term" value="F:metal ion binding"/>
    <property type="evidence" value="ECO:0007669"/>
    <property type="project" value="UniProtKB-KW"/>
</dbReference>
<dbReference type="InterPro" id="IPR050248">
    <property type="entry name" value="Polysacc_deacetylase_ArnD"/>
</dbReference>
<evidence type="ECO:0000256" key="5">
    <source>
        <dbReference type="ARBA" id="ARBA00023285"/>
    </source>
</evidence>
<dbReference type="GO" id="GO:0005975">
    <property type="term" value="P:carbohydrate metabolic process"/>
    <property type="evidence" value="ECO:0007669"/>
    <property type="project" value="InterPro"/>
</dbReference>
<evidence type="ECO:0000256" key="8">
    <source>
        <dbReference type="SAM" id="MobiDB-lite"/>
    </source>
</evidence>
<comment type="caution">
    <text evidence="11">The sequence shown here is derived from an EMBL/GenBank/DDBJ whole genome shotgun (WGS) entry which is preliminary data.</text>
</comment>
<dbReference type="Pfam" id="PF01522">
    <property type="entry name" value="Polysacc_deac_1"/>
    <property type="match status" value="1"/>
</dbReference>
<keyword evidence="4" id="KW-0146">Chitin degradation</keyword>
<keyword evidence="2" id="KW-0479">Metal-binding</keyword>
<dbReference type="GO" id="GO:0005628">
    <property type="term" value="C:prospore membrane"/>
    <property type="evidence" value="ECO:0007669"/>
    <property type="project" value="TreeGrafter"/>
</dbReference>
<evidence type="ECO:0000256" key="1">
    <source>
        <dbReference type="ARBA" id="ARBA00001941"/>
    </source>
</evidence>
<feature type="signal peptide" evidence="9">
    <location>
        <begin position="1"/>
        <end position="17"/>
    </location>
</feature>
<feature type="chain" id="PRO_5035302137" description="chitin deacetylase" evidence="9">
    <location>
        <begin position="18"/>
        <end position="411"/>
    </location>
</feature>
<evidence type="ECO:0000256" key="6">
    <source>
        <dbReference type="ARBA" id="ARBA00024056"/>
    </source>
</evidence>
<evidence type="ECO:0000256" key="9">
    <source>
        <dbReference type="SAM" id="SignalP"/>
    </source>
</evidence>
<evidence type="ECO:0000256" key="4">
    <source>
        <dbReference type="ARBA" id="ARBA00023024"/>
    </source>
</evidence>
<feature type="domain" description="NodB homology" evidence="10">
    <location>
        <begin position="215"/>
        <end position="398"/>
    </location>
</feature>
<protein>
    <recommendedName>
        <fullName evidence="6">chitin deacetylase</fullName>
        <ecNumber evidence="6">3.5.1.41</ecNumber>
    </recommendedName>
</protein>
<keyword evidence="5" id="KW-0170">Cobalt</keyword>
<gene>
    <name evidence="11" type="ORF">J8A68_004444</name>
</gene>
<dbReference type="GeneID" id="73471244"/>
<name>A0A8J5UKJ2_9ASCO</name>
<proteinExistence type="predicted"/>
<feature type="region of interest" description="Disordered" evidence="8">
    <location>
        <begin position="37"/>
        <end position="135"/>
    </location>
</feature>
<organism evidence="11 12">
    <name type="scientific">[Candida] subhashii</name>
    <dbReference type="NCBI Taxonomy" id="561895"/>
    <lineage>
        <taxon>Eukaryota</taxon>
        <taxon>Fungi</taxon>
        <taxon>Dikarya</taxon>
        <taxon>Ascomycota</taxon>
        <taxon>Saccharomycotina</taxon>
        <taxon>Pichiomycetes</taxon>
        <taxon>Debaryomycetaceae</taxon>
        <taxon>Spathaspora</taxon>
    </lineage>
</organism>
<evidence type="ECO:0000313" key="12">
    <source>
        <dbReference type="Proteomes" id="UP000694255"/>
    </source>
</evidence>
<dbReference type="PANTHER" id="PTHR10587">
    <property type="entry name" value="GLYCOSYL TRANSFERASE-RELATED"/>
    <property type="match status" value="1"/>
</dbReference>
<dbReference type="GO" id="GO:0030476">
    <property type="term" value="P:ascospore wall assembly"/>
    <property type="evidence" value="ECO:0007669"/>
    <property type="project" value="TreeGrafter"/>
</dbReference>
<dbReference type="InterPro" id="IPR002509">
    <property type="entry name" value="NODB_dom"/>
</dbReference>
<keyword evidence="9" id="KW-0732">Signal</keyword>
<comment type="cofactor">
    <cofactor evidence="1">
        <name>Co(2+)</name>
        <dbReference type="ChEBI" id="CHEBI:48828"/>
    </cofactor>
</comment>
<evidence type="ECO:0000256" key="2">
    <source>
        <dbReference type="ARBA" id="ARBA00022723"/>
    </source>
</evidence>
<keyword evidence="3" id="KW-0378">Hydrolase</keyword>
<dbReference type="RefSeq" id="XP_049262289.1">
    <property type="nucleotide sequence ID" value="XM_049408403.1"/>
</dbReference>
<accession>A0A8J5UKJ2</accession>
<keyword evidence="4" id="KW-0119">Carbohydrate metabolism</keyword>